<sequence length="61" mass="6477">MQAVRVEGQLVFNDVPMIIRAAVAGFGLACVLEDQAEAFVADGSLVRVPEDGCSPFPGYHL</sequence>
<dbReference type="Proteomes" id="UP001237448">
    <property type="component" value="Unassembled WGS sequence"/>
</dbReference>
<keyword evidence="1" id="KW-0238">DNA-binding</keyword>
<gene>
    <name evidence="1" type="ORF">J3R73_003448</name>
</gene>
<dbReference type="Gene3D" id="3.40.190.10">
    <property type="entry name" value="Periplasmic binding protein-like II"/>
    <property type="match status" value="1"/>
</dbReference>
<evidence type="ECO:0000313" key="1">
    <source>
        <dbReference type="EMBL" id="MDQ0393656.1"/>
    </source>
</evidence>
<organism evidence="1 2">
    <name type="scientific">Labrys monachus</name>
    <dbReference type="NCBI Taxonomy" id="217067"/>
    <lineage>
        <taxon>Bacteria</taxon>
        <taxon>Pseudomonadati</taxon>
        <taxon>Pseudomonadota</taxon>
        <taxon>Alphaproteobacteria</taxon>
        <taxon>Hyphomicrobiales</taxon>
        <taxon>Xanthobacteraceae</taxon>
        <taxon>Labrys</taxon>
    </lineage>
</organism>
<dbReference type="EMBL" id="JAUSVK010000001">
    <property type="protein sequence ID" value="MDQ0393656.1"/>
    <property type="molecule type" value="Genomic_DNA"/>
</dbReference>
<dbReference type="SUPFAM" id="SSF53850">
    <property type="entry name" value="Periplasmic binding protein-like II"/>
    <property type="match status" value="1"/>
</dbReference>
<name>A0ABU0FGB3_9HYPH</name>
<comment type="caution">
    <text evidence="1">The sequence shown here is derived from an EMBL/GenBank/DDBJ whole genome shotgun (WGS) entry which is preliminary data.</text>
</comment>
<keyword evidence="2" id="KW-1185">Reference proteome</keyword>
<dbReference type="GO" id="GO:0003677">
    <property type="term" value="F:DNA binding"/>
    <property type="evidence" value="ECO:0007669"/>
    <property type="project" value="UniProtKB-KW"/>
</dbReference>
<accession>A0ABU0FGB3</accession>
<reference evidence="1 2" key="1">
    <citation type="submission" date="2023-07" db="EMBL/GenBank/DDBJ databases">
        <title>Genomic Encyclopedia of Type Strains, Phase IV (KMG-IV): sequencing the most valuable type-strain genomes for metagenomic binning, comparative biology and taxonomic classification.</title>
        <authorList>
            <person name="Goeker M."/>
        </authorList>
    </citation>
    <scope>NUCLEOTIDE SEQUENCE [LARGE SCALE GENOMIC DNA]</scope>
    <source>
        <strain evidence="1 2">DSM 5896</strain>
    </source>
</reference>
<protein>
    <submittedName>
        <fullName evidence="1">DNA-binding transcriptional LysR family regulator</fullName>
    </submittedName>
</protein>
<evidence type="ECO:0000313" key="2">
    <source>
        <dbReference type="Proteomes" id="UP001237448"/>
    </source>
</evidence>
<proteinExistence type="predicted"/>